<dbReference type="Pfam" id="PF11211">
    <property type="entry name" value="DUF2997"/>
    <property type="match status" value="1"/>
</dbReference>
<dbReference type="InterPro" id="IPR021375">
    <property type="entry name" value="DUF2997"/>
</dbReference>
<sequence length="69" mass="7332">MQKQLIVNLRPDGSVAAETLGMTGDECLTYIAALEDLLDATTTSSSFTDDYAGVTAETTTALRDEDRTG</sequence>
<dbReference type="Proteomes" id="UP001371224">
    <property type="component" value="Unassembled WGS sequence"/>
</dbReference>
<reference evidence="1 2" key="1">
    <citation type="submission" date="2024-02" db="EMBL/GenBank/DDBJ databases">
        <authorList>
            <person name="Saticioglu I.B."/>
        </authorList>
    </citation>
    <scope>NUCLEOTIDE SEQUENCE [LARGE SCALE GENOMIC DNA]</scope>
    <source>
        <strain evidence="1 2">Mu-80</strain>
    </source>
</reference>
<organism evidence="1 2">
    <name type="scientific">Microbacterium bandirmense</name>
    <dbReference type="NCBI Taxonomy" id="3122050"/>
    <lineage>
        <taxon>Bacteria</taxon>
        <taxon>Bacillati</taxon>
        <taxon>Actinomycetota</taxon>
        <taxon>Actinomycetes</taxon>
        <taxon>Micrococcales</taxon>
        <taxon>Microbacteriaceae</taxon>
        <taxon>Microbacterium</taxon>
    </lineage>
</organism>
<evidence type="ECO:0000313" key="2">
    <source>
        <dbReference type="Proteomes" id="UP001371224"/>
    </source>
</evidence>
<evidence type="ECO:0000313" key="1">
    <source>
        <dbReference type="EMBL" id="MEJ1086897.1"/>
    </source>
</evidence>
<accession>A0ABU8L8D6</accession>
<protein>
    <submittedName>
        <fullName evidence="1">DUF2997 domain-containing protein</fullName>
    </submittedName>
</protein>
<dbReference type="RefSeq" id="WP_337330577.1">
    <property type="nucleotide sequence ID" value="NZ_JBBDGM010000001.1"/>
</dbReference>
<proteinExistence type="predicted"/>
<name>A0ABU8L8D6_9MICO</name>
<dbReference type="EMBL" id="JBBDGM010000001">
    <property type="protein sequence ID" value="MEJ1086897.1"/>
    <property type="molecule type" value="Genomic_DNA"/>
</dbReference>
<gene>
    <name evidence="1" type="ORF">WDU99_01045</name>
</gene>
<keyword evidence="2" id="KW-1185">Reference proteome</keyword>
<comment type="caution">
    <text evidence="1">The sequence shown here is derived from an EMBL/GenBank/DDBJ whole genome shotgun (WGS) entry which is preliminary data.</text>
</comment>